<keyword evidence="3" id="KW-1185">Reference proteome</keyword>
<accession>A0AAN6WM97</accession>
<evidence type="ECO:0000256" key="1">
    <source>
        <dbReference type="SAM" id="MobiDB-lite"/>
    </source>
</evidence>
<organism evidence="2 3">
    <name type="scientific">Podospora australis</name>
    <dbReference type="NCBI Taxonomy" id="1536484"/>
    <lineage>
        <taxon>Eukaryota</taxon>
        <taxon>Fungi</taxon>
        <taxon>Dikarya</taxon>
        <taxon>Ascomycota</taxon>
        <taxon>Pezizomycotina</taxon>
        <taxon>Sordariomycetes</taxon>
        <taxon>Sordariomycetidae</taxon>
        <taxon>Sordariales</taxon>
        <taxon>Podosporaceae</taxon>
        <taxon>Podospora</taxon>
    </lineage>
</organism>
<feature type="compositionally biased region" description="Basic and acidic residues" evidence="1">
    <location>
        <begin position="443"/>
        <end position="453"/>
    </location>
</feature>
<feature type="compositionally biased region" description="Low complexity" evidence="1">
    <location>
        <begin position="140"/>
        <end position="168"/>
    </location>
</feature>
<evidence type="ECO:0000313" key="3">
    <source>
        <dbReference type="Proteomes" id="UP001302126"/>
    </source>
</evidence>
<feature type="compositionally biased region" description="Low complexity" evidence="1">
    <location>
        <begin position="413"/>
        <end position="439"/>
    </location>
</feature>
<feature type="region of interest" description="Disordered" evidence="1">
    <location>
        <begin position="135"/>
        <end position="182"/>
    </location>
</feature>
<reference evidence="2" key="2">
    <citation type="submission" date="2023-05" db="EMBL/GenBank/DDBJ databases">
        <authorList>
            <consortium name="Lawrence Berkeley National Laboratory"/>
            <person name="Steindorff A."/>
            <person name="Hensen N."/>
            <person name="Bonometti L."/>
            <person name="Westerberg I."/>
            <person name="Brannstrom I.O."/>
            <person name="Guillou S."/>
            <person name="Cros-Aarteil S."/>
            <person name="Calhoun S."/>
            <person name="Haridas S."/>
            <person name="Kuo A."/>
            <person name="Mondo S."/>
            <person name="Pangilinan J."/>
            <person name="Riley R."/>
            <person name="Labutti K."/>
            <person name="Andreopoulos B."/>
            <person name="Lipzen A."/>
            <person name="Chen C."/>
            <person name="Yanf M."/>
            <person name="Daum C."/>
            <person name="Ng V."/>
            <person name="Clum A."/>
            <person name="Ohm R."/>
            <person name="Martin F."/>
            <person name="Silar P."/>
            <person name="Natvig D."/>
            <person name="Lalanne C."/>
            <person name="Gautier V."/>
            <person name="Ament-Velasquez S.L."/>
            <person name="Kruys A."/>
            <person name="Hutchinson M.I."/>
            <person name="Powell A.J."/>
            <person name="Barry K."/>
            <person name="Miller A.N."/>
            <person name="Grigoriev I.V."/>
            <person name="Debuchy R."/>
            <person name="Gladieux P."/>
            <person name="Thoren M.H."/>
            <person name="Johannesson H."/>
        </authorList>
    </citation>
    <scope>NUCLEOTIDE SEQUENCE</scope>
    <source>
        <strain evidence="2">PSN309</strain>
    </source>
</reference>
<feature type="region of interest" description="Disordered" evidence="1">
    <location>
        <begin position="367"/>
        <end position="453"/>
    </location>
</feature>
<sequence>MSSNKVKNEPGNDYYDEAYWQRPGRQAARHDGSNPQAPPRDMSILTPDAGLPAMSNGGRILGGYVGPGQPSNQRFLAATLPLRGVTPQDRFKREVVGYGGNTNTSMAPNGASGRVVSGPAVFPAREYHPQQIPQAPGALNRPFNQPNNQPNNHFMPNTRPVPSHVSPSPRKPGNDGGYAVKPTAPQLLSHECQFRRFNPAWNEYTKNGKYGCNVVIDNVQVLGDELYDDPSMAKAAVARKALPVVQAWPRNPNPSQSQRVKDYAVKSAGMNHRARRADMFRFRANFSSRNNNDKKVPLEKSTEQNKTSVKEGGDVEMGGVQEDTGRDHTAMLEEIIRGMGITLPDSRKESAEVTRAFLEGLAVGSRLQARTRSRSRSPAARGRDVRERSYDNGIGRVNGDRGDRYRPIYPSRSGDALSASTGAATDAASGKATGDGTSGEASSEDRKPDQAQA</sequence>
<feature type="compositionally biased region" description="Basic and acidic residues" evidence="1">
    <location>
        <begin position="291"/>
        <end position="313"/>
    </location>
</feature>
<feature type="region of interest" description="Disordered" evidence="1">
    <location>
        <begin position="1"/>
        <end position="49"/>
    </location>
</feature>
<feature type="region of interest" description="Disordered" evidence="1">
    <location>
        <begin position="285"/>
        <end position="326"/>
    </location>
</feature>
<comment type="caution">
    <text evidence="2">The sequence shown here is derived from an EMBL/GenBank/DDBJ whole genome shotgun (WGS) entry which is preliminary data.</text>
</comment>
<feature type="compositionally biased region" description="Basic and acidic residues" evidence="1">
    <location>
        <begin position="381"/>
        <end position="390"/>
    </location>
</feature>
<name>A0AAN6WM97_9PEZI</name>
<dbReference type="AlphaFoldDB" id="A0AAN6WM97"/>
<dbReference type="EMBL" id="MU864487">
    <property type="protein sequence ID" value="KAK4184469.1"/>
    <property type="molecule type" value="Genomic_DNA"/>
</dbReference>
<proteinExistence type="predicted"/>
<dbReference type="Proteomes" id="UP001302126">
    <property type="component" value="Unassembled WGS sequence"/>
</dbReference>
<reference evidence="2" key="1">
    <citation type="journal article" date="2023" name="Mol. Phylogenet. Evol.">
        <title>Genome-scale phylogeny and comparative genomics of the fungal order Sordariales.</title>
        <authorList>
            <person name="Hensen N."/>
            <person name="Bonometti L."/>
            <person name="Westerberg I."/>
            <person name="Brannstrom I.O."/>
            <person name="Guillou S."/>
            <person name="Cros-Aarteil S."/>
            <person name="Calhoun S."/>
            <person name="Haridas S."/>
            <person name="Kuo A."/>
            <person name="Mondo S."/>
            <person name="Pangilinan J."/>
            <person name="Riley R."/>
            <person name="LaButti K."/>
            <person name="Andreopoulos B."/>
            <person name="Lipzen A."/>
            <person name="Chen C."/>
            <person name="Yan M."/>
            <person name="Daum C."/>
            <person name="Ng V."/>
            <person name="Clum A."/>
            <person name="Steindorff A."/>
            <person name="Ohm R.A."/>
            <person name="Martin F."/>
            <person name="Silar P."/>
            <person name="Natvig D.O."/>
            <person name="Lalanne C."/>
            <person name="Gautier V."/>
            <person name="Ament-Velasquez S.L."/>
            <person name="Kruys A."/>
            <person name="Hutchinson M.I."/>
            <person name="Powell A.J."/>
            <person name="Barry K."/>
            <person name="Miller A.N."/>
            <person name="Grigoriev I.V."/>
            <person name="Debuchy R."/>
            <person name="Gladieux P."/>
            <person name="Hiltunen Thoren M."/>
            <person name="Johannesson H."/>
        </authorList>
    </citation>
    <scope>NUCLEOTIDE SEQUENCE</scope>
    <source>
        <strain evidence="2">PSN309</strain>
    </source>
</reference>
<protein>
    <submittedName>
        <fullName evidence="2">Uncharacterized protein</fullName>
    </submittedName>
</protein>
<gene>
    <name evidence="2" type="ORF">QBC35DRAFT_540107</name>
</gene>
<feature type="compositionally biased region" description="Basic and acidic residues" evidence="1">
    <location>
        <begin position="1"/>
        <end position="10"/>
    </location>
</feature>
<evidence type="ECO:0000313" key="2">
    <source>
        <dbReference type="EMBL" id="KAK4184469.1"/>
    </source>
</evidence>